<dbReference type="EMBL" id="CAKMRJ010002223">
    <property type="protein sequence ID" value="CAH1426555.1"/>
    <property type="molecule type" value="Genomic_DNA"/>
</dbReference>
<evidence type="ECO:0000313" key="2">
    <source>
        <dbReference type="EMBL" id="CAH1426555.1"/>
    </source>
</evidence>
<comment type="caution">
    <text evidence="2">The sequence shown here is derived from an EMBL/GenBank/DDBJ whole genome shotgun (WGS) entry which is preliminary data.</text>
</comment>
<feature type="region of interest" description="Disordered" evidence="1">
    <location>
        <begin position="1"/>
        <end position="93"/>
    </location>
</feature>
<feature type="compositionally biased region" description="Basic and acidic residues" evidence="1">
    <location>
        <begin position="20"/>
        <end position="31"/>
    </location>
</feature>
<dbReference type="AlphaFoldDB" id="A0AAU9MX84"/>
<name>A0AAU9MX84_9ASTR</name>
<feature type="compositionally biased region" description="Polar residues" evidence="1">
    <location>
        <begin position="1"/>
        <end position="12"/>
    </location>
</feature>
<proteinExistence type="predicted"/>
<accession>A0AAU9MX84</accession>
<feature type="compositionally biased region" description="Basic residues" evidence="1">
    <location>
        <begin position="78"/>
        <end position="93"/>
    </location>
</feature>
<evidence type="ECO:0000313" key="3">
    <source>
        <dbReference type="Proteomes" id="UP001157418"/>
    </source>
</evidence>
<sequence>MVTQEVRQQRLNGNVGGSNHEAHSPKRDRLLSRPRRRSSSSSATTEITTSDGIDETVPASKDRLAAALDGPSDDGGMAKRRGKRRKRRRGVRGRYHTAQTSLQSAFFARAWRHRQQRCDGFTMGRQQVAVTTMVLRSLPGAATLDSPRWSLPATHNNRRRMMVMIRWQDDKRRGGGQERGWRWRLVLRGLGLGY</sequence>
<evidence type="ECO:0000256" key="1">
    <source>
        <dbReference type="SAM" id="MobiDB-lite"/>
    </source>
</evidence>
<gene>
    <name evidence="2" type="ORF">LVIROSA_LOCUS13628</name>
</gene>
<protein>
    <submittedName>
        <fullName evidence="2">Uncharacterized protein</fullName>
    </submittedName>
</protein>
<organism evidence="2 3">
    <name type="scientific">Lactuca virosa</name>
    <dbReference type="NCBI Taxonomy" id="75947"/>
    <lineage>
        <taxon>Eukaryota</taxon>
        <taxon>Viridiplantae</taxon>
        <taxon>Streptophyta</taxon>
        <taxon>Embryophyta</taxon>
        <taxon>Tracheophyta</taxon>
        <taxon>Spermatophyta</taxon>
        <taxon>Magnoliopsida</taxon>
        <taxon>eudicotyledons</taxon>
        <taxon>Gunneridae</taxon>
        <taxon>Pentapetalae</taxon>
        <taxon>asterids</taxon>
        <taxon>campanulids</taxon>
        <taxon>Asterales</taxon>
        <taxon>Asteraceae</taxon>
        <taxon>Cichorioideae</taxon>
        <taxon>Cichorieae</taxon>
        <taxon>Lactucinae</taxon>
        <taxon>Lactuca</taxon>
    </lineage>
</organism>
<dbReference type="Proteomes" id="UP001157418">
    <property type="component" value="Unassembled WGS sequence"/>
</dbReference>
<keyword evidence="3" id="KW-1185">Reference proteome</keyword>
<reference evidence="2 3" key="1">
    <citation type="submission" date="2022-01" db="EMBL/GenBank/DDBJ databases">
        <authorList>
            <person name="Xiong W."/>
            <person name="Schranz E."/>
        </authorList>
    </citation>
    <scope>NUCLEOTIDE SEQUENCE [LARGE SCALE GENOMIC DNA]</scope>
</reference>